<gene>
    <name evidence="3" type="ORF">CLV93_106215</name>
    <name evidence="2" type="ORF">JCM18694_30370</name>
</gene>
<dbReference type="GO" id="GO:0051213">
    <property type="term" value="F:dioxygenase activity"/>
    <property type="evidence" value="ECO:0007669"/>
    <property type="project" value="UniProtKB-KW"/>
</dbReference>
<accession>A0A2P8CBY6</accession>
<keyword evidence="5" id="KW-1185">Reference proteome</keyword>
<dbReference type="Pfam" id="PF00903">
    <property type="entry name" value="Glyoxalase"/>
    <property type="match status" value="1"/>
</dbReference>
<dbReference type="PROSITE" id="PS51819">
    <property type="entry name" value="VOC"/>
    <property type="match status" value="1"/>
</dbReference>
<evidence type="ECO:0000313" key="3">
    <source>
        <dbReference type="EMBL" id="PSK82467.1"/>
    </source>
</evidence>
<dbReference type="Proteomes" id="UP000240621">
    <property type="component" value="Unassembled WGS sequence"/>
</dbReference>
<dbReference type="SUPFAM" id="SSF54593">
    <property type="entry name" value="Glyoxalase/Bleomycin resistance protein/Dihydroxybiphenyl dioxygenase"/>
    <property type="match status" value="1"/>
</dbReference>
<organism evidence="3 4">
    <name type="scientific">Prolixibacter denitrificans</name>
    <dbReference type="NCBI Taxonomy" id="1541063"/>
    <lineage>
        <taxon>Bacteria</taxon>
        <taxon>Pseudomonadati</taxon>
        <taxon>Bacteroidota</taxon>
        <taxon>Bacteroidia</taxon>
        <taxon>Marinilabiliales</taxon>
        <taxon>Prolixibacteraceae</taxon>
        <taxon>Prolixibacter</taxon>
    </lineage>
</organism>
<dbReference type="Proteomes" id="UP000396862">
    <property type="component" value="Unassembled WGS sequence"/>
</dbReference>
<dbReference type="InterPro" id="IPR029068">
    <property type="entry name" value="Glyas_Bleomycin-R_OHBP_Dase"/>
</dbReference>
<keyword evidence="3" id="KW-0560">Oxidoreductase</keyword>
<proteinExistence type="predicted"/>
<dbReference type="AlphaFoldDB" id="A0A2P8CBY6"/>
<dbReference type="EMBL" id="BLAU01000001">
    <property type="protein sequence ID" value="GET22791.1"/>
    <property type="molecule type" value="Genomic_DNA"/>
</dbReference>
<evidence type="ECO:0000313" key="4">
    <source>
        <dbReference type="Proteomes" id="UP000240621"/>
    </source>
</evidence>
<keyword evidence="3" id="KW-0223">Dioxygenase</keyword>
<dbReference type="RefSeq" id="WP_106542672.1">
    <property type="nucleotide sequence ID" value="NZ_BLAU01000001.1"/>
</dbReference>
<protein>
    <submittedName>
        <fullName evidence="3">Glyoxalase/bleomycin resistance protein/dioxygenase superfamily protein</fullName>
    </submittedName>
</protein>
<dbReference type="Gene3D" id="3.10.180.10">
    <property type="entry name" value="2,3-Dihydroxybiphenyl 1,2-Dioxygenase, domain 1"/>
    <property type="match status" value="1"/>
</dbReference>
<feature type="domain" description="VOC" evidence="1">
    <location>
        <begin position="2"/>
        <end position="160"/>
    </location>
</feature>
<reference evidence="2 5" key="2">
    <citation type="submission" date="2019-10" db="EMBL/GenBank/DDBJ databases">
        <title>Prolixibacter strains distinguished by the presence of nitrate reductase genes were adept at nitrate-dependent anaerobic corrosion of metallic iron and carbon steel.</title>
        <authorList>
            <person name="Iino T."/>
            <person name="Shono N."/>
            <person name="Ito K."/>
            <person name="Nakamura R."/>
            <person name="Sueoka K."/>
            <person name="Harayama S."/>
            <person name="Ohkuma M."/>
        </authorList>
    </citation>
    <scope>NUCLEOTIDE SEQUENCE [LARGE SCALE GENOMIC DNA]</scope>
    <source>
        <strain evidence="2 5">MIC1-1</strain>
    </source>
</reference>
<comment type="caution">
    <text evidence="3">The sequence shown here is derived from an EMBL/GenBank/DDBJ whole genome shotgun (WGS) entry which is preliminary data.</text>
</comment>
<dbReference type="EMBL" id="PYGC01000006">
    <property type="protein sequence ID" value="PSK82467.1"/>
    <property type="molecule type" value="Genomic_DNA"/>
</dbReference>
<sequence>MRIDHIAYRVRDRFETARFFTEGFGYTIDPELPDGFEIKFDDGSTAKCLVLLPPEKLKSGIPWDIPGGDGLEYHMAPEIFISDGQNHSVVEEWVASKNGGIGGVHHIAYQVESVEAKMKEFKEKGLMEFTTDEPIRCEGLTQVFTKPTPFTGIIYEFIEREKHGFCQDSVKFLMESTRDLK</sequence>
<reference evidence="3 4" key="1">
    <citation type="submission" date="2018-03" db="EMBL/GenBank/DDBJ databases">
        <title>Genomic Encyclopedia of Archaeal and Bacterial Type Strains, Phase II (KMG-II): from individual species to whole genera.</title>
        <authorList>
            <person name="Goeker M."/>
        </authorList>
    </citation>
    <scope>NUCLEOTIDE SEQUENCE [LARGE SCALE GENOMIC DNA]</scope>
    <source>
        <strain evidence="3 4">DSM 27267</strain>
    </source>
</reference>
<evidence type="ECO:0000313" key="5">
    <source>
        <dbReference type="Proteomes" id="UP000396862"/>
    </source>
</evidence>
<dbReference type="InterPro" id="IPR004360">
    <property type="entry name" value="Glyas_Fos-R_dOase_dom"/>
</dbReference>
<evidence type="ECO:0000313" key="2">
    <source>
        <dbReference type="EMBL" id="GET22791.1"/>
    </source>
</evidence>
<dbReference type="InterPro" id="IPR037523">
    <property type="entry name" value="VOC_core"/>
</dbReference>
<dbReference type="OrthoDB" id="9795618at2"/>
<evidence type="ECO:0000259" key="1">
    <source>
        <dbReference type="PROSITE" id="PS51819"/>
    </source>
</evidence>
<name>A0A2P8CBY6_9BACT</name>